<dbReference type="Pfam" id="PF02518">
    <property type="entry name" value="HATPase_c"/>
    <property type="match status" value="1"/>
</dbReference>
<dbReference type="SMART" id="SM00448">
    <property type="entry name" value="REC"/>
    <property type="match status" value="1"/>
</dbReference>
<sequence>MTKPRILCIEDNAVNWRLVQRLLSQAGYEMHWAEEGLQGYEMAAGVKPDLILLDINLPGLSGFEVATKFKQHPELKGVPIVALTARTQKADRETALVAGCDGFIPKPLDPFTFVDQVGAFLQGQRERLEKAREAPALRQFNAQMVEHLETQLLEAREANRKLIEAQEALERRNGSLSRLLALSRDILTERDPQALLLRILSEVRAEVRATGLTAYRMHGSGSYYEGYRWNGAAFDPLPVLPVGHAFVGRAWAAGASGVLSSEALRSSRLWEEGLDLGFWTPASEAALLVLRTHQEGEEISGFWILTRPLERPFTAEDLEMATLHASIALVSLENAELIVSLDDSTRALASSYERIEGAYQDLQNARADLNRRDRQALLGDLFTKIAQRLAAPVQSLHIQSQVLDHLPAWNGEGVPEAHPRALAEIREAVSKIDGLLKALMRRVGREGPSKPEWLDLHDLIQQELELLQAEGVIPAGVAVTQDLRARVPLIFGVYGDFATSLLNLVHHALGGPTPSPTLDIRSFRTDDAFLLQVTDEGGAIPPSELAQAFEPFSGLHQQAVMGVRSPGEELAACRQFMAAYQGDITLANHGDGTIVRMSIPLK</sequence>
<reference evidence="6" key="1">
    <citation type="journal article" date="2023" name="Int. J. Syst. Evol. Microbiol.">
        <title>Mesoterricola silvestris gen. nov., sp. nov., Mesoterricola sediminis sp. nov., Geothrix oryzae sp. nov., Geothrix edaphica sp. nov., Geothrix rubra sp. nov., and Geothrix limicola sp. nov., six novel members of Acidobacteriota isolated from soils.</title>
        <authorList>
            <person name="Itoh H."/>
            <person name="Sugisawa Y."/>
            <person name="Mise K."/>
            <person name="Xu Z."/>
            <person name="Kuniyasu M."/>
            <person name="Ushijima N."/>
            <person name="Kawano K."/>
            <person name="Kobayashi E."/>
            <person name="Shiratori Y."/>
            <person name="Masuda Y."/>
            <person name="Senoo K."/>
        </authorList>
    </citation>
    <scope>NUCLEOTIDE SEQUENCE</scope>
    <source>
        <strain evidence="6">W786</strain>
    </source>
</reference>
<dbReference type="Proteomes" id="UP001228113">
    <property type="component" value="Chromosome"/>
</dbReference>
<dbReference type="EMBL" id="AP027081">
    <property type="protein sequence ID" value="BDU76632.1"/>
    <property type="molecule type" value="Genomic_DNA"/>
</dbReference>
<dbReference type="KEGG" id="msea:METESE_15900"/>
<evidence type="ECO:0008006" key="8">
    <source>
        <dbReference type="Google" id="ProtNLM"/>
    </source>
</evidence>
<dbReference type="PROSITE" id="PS50109">
    <property type="entry name" value="HIS_KIN"/>
    <property type="match status" value="1"/>
</dbReference>
<dbReference type="PANTHER" id="PTHR44591">
    <property type="entry name" value="STRESS RESPONSE REGULATOR PROTEIN 1"/>
    <property type="match status" value="1"/>
</dbReference>
<evidence type="ECO:0000259" key="4">
    <source>
        <dbReference type="PROSITE" id="PS50109"/>
    </source>
</evidence>
<dbReference type="InterPro" id="IPR011006">
    <property type="entry name" value="CheY-like_superfamily"/>
</dbReference>
<dbReference type="SUPFAM" id="SSF55874">
    <property type="entry name" value="ATPase domain of HSP90 chaperone/DNA topoisomerase II/histidine kinase"/>
    <property type="match status" value="1"/>
</dbReference>
<organism evidence="6 7">
    <name type="scientific">Mesoterricola sediminis</name>
    <dbReference type="NCBI Taxonomy" id="2927980"/>
    <lineage>
        <taxon>Bacteria</taxon>
        <taxon>Pseudomonadati</taxon>
        <taxon>Acidobacteriota</taxon>
        <taxon>Holophagae</taxon>
        <taxon>Holophagales</taxon>
        <taxon>Holophagaceae</taxon>
        <taxon>Mesoterricola</taxon>
    </lineage>
</organism>
<feature type="domain" description="Histidine kinase" evidence="4">
    <location>
        <begin position="384"/>
        <end position="602"/>
    </location>
</feature>
<evidence type="ECO:0000313" key="6">
    <source>
        <dbReference type="EMBL" id="BDU76632.1"/>
    </source>
</evidence>
<protein>
    <recommendedName>
        <fullName evidence="8">Response regulator</fullName>
    </recommendedName>
</protein>
<dbReference type="SUPFAM" id="SSF55781">
    <property type="entry name" value="GAF domain-like"/>
    <property type="match status" value="1"/>
</dbReference>
<dbReference type="Pfam" id="PF00072">
    <property type="entry name" value="Response_reg"/>
    <property type="match status" value="1"/>
</dbReference>
<dbReference type="InterPro" id="IPR050595">
    <property type="entry name" value="Bact_response_regulator"/>
</dbReference>
<feature type="domain" description="Response regulatory" evidence="5">
    <location>
        <begin position="5"/>
        <end position="121"/>
    </location>
</feature>
<evidence type="ECO:0000256" key="3">
    <source>
        <dbReference type="SAM" id="Coils"/>
    </source>
</evidence>
<dbReference type="GO" id="GO:0000160">
    <property type="term" value="P:phosphorelay signal transduction system"/>
    <property type="evidence" value="ECO:0007669"/>
    <property type="project" value="InterPro"/>
</dbReference>
<accession>A0AA48GS80</accession>
<feature type="modified residue" description="4-aspartylphosphate" evidence="2">
    <location>
        <position position="54"/>
    </location>
</feature>
<dbReference type="InterPro" id="IPR003594">
    <property type="entry name" value="HATPase_dom"/>
</dbReference>
<evidence type="ECO:0000256" key="2">
    <source>
        <dbReference type="PROSITE-ProRule" id="PRU00169"/>
    </source>
</evidence>
<evidence type="ECO:0000259" key="5">
    <source>
        <dbReference type="PROSITE" id="PS50110"/>
    </source>
</evidence>
<dbReference type="SUPFAM" id="SSF52172">
    <property type="entry name" value="CheY-like"/>
    <property type="match status" value="1"/>
</dbReference>
<dbReference type="PANTHER" id="PTHR44591:SF23">
    <property type="entry name" value="CHEY SUBFAMILY"/>
    <property type="match status" value="1"/>
</dbReference>
<evidence type="ECO:0000256" key="1">
    <source>
        <dbReference type="ARBA" id="ARBA00022553"/>
    </source>
</evidence>
<keyword evidence="3" id="KW-0175">Coiled coil</keyword>
<gene>
    <name evidence="6" type="ORF">METESE_15900</name>
</gene>
<keyword evidence="1 2" id="KW-0597">Phosphoprotein</keyword>
<dbReference type="RefSeq" id="WP_243332577.1">
    <property type="nucleotide sequence ID" value="NZ_AP027081.1"/>
</dbReference>
<name>A0AA48GS80_9BACT</name>
<dbReference type="InterPro" id="IPR029016">
    <property type="entry name" value="GAF-like_dom_sf"/>
</dbReference>
<dbReference type="Gene3D" id="3.30.565.10">
    <property type="entry name" value="Histidine kinase-like ATPase, C-terminal domain"/>
    <property type="match status" value="1"/>
</dbReference>
<evidence type="ECO:0000313" key="7">
    <source>
        <dbReference type="Proteomes" id="UP001228113"/>
    </source>
</evidence>
<dbReference type="InterPro" id="IPR005467">
    <property type="entry name" value="His_kinase_dom"/>
</dbReference>
<proteinExistence type="predicted"/>
<dbReference type="InterPro" id="IPR036890">
    <property type="entry name" value="HATPase_C_sf"/>
</dbReference>
<keyword evidence="7" id="KW-1185">Reference proteome</keyword>
<dbReference type="Gene3D" id="3.40.50.2300">
    <property type="match status" value="1"/>
</dbReference>
<dbReference type="AlphaFoldDB" id="A0AA48GS80"/>
<dbReference type="Gene3D" id="3.30.450.40">
    <property type="match status" value="1"/>
</dbReference>
<dbReference type="PROSITE" id="PS50110">
    <property type="entry name" value="RESPONSE_REGULATORY"/>
    <property type="match status" value="1"/>
</dbReference>
<dbReference type="InterPro" id="IPR001789">
    <property type="entry name" value="Sig_transdc_resp-reg_receiver"/>
</dbReference>
<feature type="coiled-coil region" evidence="3">
    <location>
        <begin position="145"/>
        <end position="172"/>
    </location>
</feature>